<keyword evidence="1" id="KW-0175">Coiled coil</keyword>
<protein>
    <submittedName>
        <fullName evidence="2">Uncharacterized protein</fullName>
    </submittedName>
</protein>
<feature type="coiled-coil region" evidence="1">
    <location>
        <begin position="394"/>
        <end position="421"/>
    </location>
</feature>
<dbReference type="EMBL" id="PEDP01000219">
    <property type="protein sequence ID" value="POS86952.1"/>
    <property type="molecule type" value="Genomic_DNA"/>
</dbReference>
<reference evidence="2 3" key="1">
    <citation type="submission" date="2017-10" db="EMBL/GenBank/DDBJ databases">
        <title>Development of genomic resources for the powdery mildew, Erysiphe pulchra.</title>
        <authorList>
            <person name="Wadl P.A."/>
            <person name="Mack B.M."/>
            <person name="Moore G."/>
            <person name="Beltz S.B."/>
        </authorList>
    </citation>
    <scope>NUCLEOTIDE SEQUENCE [LARGE SCALE GENOMIC DNA]</scope>
    <source>
        <strain evidence="2">Cflorida</strain>
    </source>
</reference>
<evidence type="ECO:0000313" key="2">
    <source>
        <dbReference type="EMBL" id="POS86952.1"/>
    </source>
</evidence>
<evidence type="ECO:0000313" key="3">
    <source>
        <dbReference type="Proteomes" id="UP000237438"/>
    </source>
</evidence>
<evidence type="ECO:0000256" key="1">
    <source>
        <dbReference type="SAM" id="Coils"/>
    </source>
</evidence>
<comment type="caution">
    <text evidence="2">The sequence shown here is derived from an EMBL/GenBank/DDBJ whole genome shotgun (WGS) entry which is preliminary data.</text>
</comment>
<dbReference type="OrthoDB" id="3437384at2759"/>
<accession>A0A2S4PY54</accession>
<dbReference type="AlphaFoldDB" id="A0A2S4PY54"/>
<sequence length="499" mass="57571">MPQCHDLSLLSKIQQKSQSQYVEKLWAGFLMVMGPFKNQFLSSELRYMNSMEYPISSVTLSDKKGKRNNQMHVYFSVTTLKLQRPTLSLSQKYRGQLDYDLENQLYHKHYTYSRLGIFYGLYDGPASDEENNDYRPFYGPKPNLTMGKAPFDRLTSNKESEGLWHQALVNRTGKGPIGPAKEKSPEKKITSIPGVIHGAPLKSVMSTLKDLKLRSQKEVILERQMAAAEKYRLEISERKNKKDLAINSWQAELEITESVAKYKSRKFLKPAKVDRRFPSSWSRYSSHDRAERLTRSLSLEKIKVRDFANLGYKNNEIIWCLAHDANGHKTELDEISQKIKFKKRIGNSAVVFLYKIRVRDVQKQAERARGRRGSLSVAGEMEFPELELLPVSLMTGIEIAREVQEEERKQAEIELKKMKIIMMEKVKKEREIEENLLQAEGHVRRHESFSEVLLYSDVVDVIADVVVDSVVVMETIPSSPKILNNVGIPDIFFTKDQEN</sequence>
<organism evidence="2 3">
    <name type="scientific">Erysiphe pulchra</name>
    <dbReference type="NCBI Taxonomy" id="225359"/>
    <lineage>
        <taxon>Eukaryota</taxon>
        <taxon>Fungi</taxon>
        <taxon>Dikarya</taxon>
        <taxon>Ascomycota</taxon>
        <taxon>Pezizomycotina</taxon>
        <taxon>Leotiomycetes</taxon>
        <taxon>Erysiphales</taxon>
        <taxon>Erysiphaceae</taxon>
        <taxon>Erysiphe</taxon>
    </lineage>
</organism>
<keyword evidence="3" id="KW-1185">Reference proteome</keyword>
<name>A0A2S4PY54_9PEZI</name>
<proteinExistence type="predicted"/>
<gene>
    <name evidence="2" type="ORF">EPUL_005652</name>
</gene>
<dbReference type="Proteomes" id="UP000237438">
    <property type="component" value="Unassembled WGS sequence"/>
</dbReference>